<dbReference type="HOGENOM" id="CLU_021264_0_0_9"/>
<proteinExistence type="predicted"/>
<keyword evidence="3" id="KW-1185">Reference proteome</keyword>
<reference evidence="3" key="1">
    <citation type="journal article" date="2010" name="Stand. Genomic Sci.">
        <title>Complete genome sequence of Syntrophothermus lipocalidus type strain (TGB-C1T).</title>
        <authorList>
            <consortium name="US DOE Joint Genome Institute (JGI-PGF)"/>
            <person name="Djao O."/>
            <person name="Zhang X."/>
            <person name="Lucas S."/>
            <person name="Lapidus A."/>
            <person name="Glavina Del Rio T."/>
            <person name="Nolan M."/>
            <person name="Tice H."/>
            <person name="Cheng J."/>
            <person name="Han C."/>
            <person name="Tapia R."/>
            <person name="Goodwin L."/>
            <person name="Pitluck S."/>
            <person name="Liolios K."/>
            <person name="Ivanova N."/>
            <person name="Mavromatis K."/>
            <person name="Mikhailova N."/>
            <person name="Ovchinnikova G."/>
            <person name="Pati A."/>
            <person name="Brambilla E."/>
            <person name="Chen A."/>
            <person name="Palaniappan K."/>
            <person name="Land M."/>
            <person name="Hauser L."/>
            <person name="Chang Y."/>
            <person name="Jeffries C."/>
            <person name="Rohde M."/>
            <person name="Sikorski J."/>
            <person name="Spring S."/>
            <person name="Goker M."/>
            <person name="Detter J."/>
            <person name="Woyke T."/>
            <person name="Bristow J."/>
            <person name="Eisen J."/>
            <person name="Markowitz V."/>
            <person name="Hugenholtz P."/>
            <person name="Kyrpides N."/>
            <person name="Klenk H."/>
        </authorList>
    </citation>
    <scope>NUCLEOTIDE SEQUENCE [LARGE SCALE GENOMIC DNA]</scope>
    <source>
        <strain evidence="3">DSM 12680 / TGB-C1</strain>
    </source>
</reference>
<dbReference type="PROSITE" id="PS51677">
    <property type="entry name" value="NODB"/>
    <property type="match status" value="1"/>
</dbReference>
<dbReference type="SUPFAM" id="SSF88713">
    <property type="entry name" value="Glycoside hydrolase/deacetylase"/>
    <property type="match status" value="1"/>
</dbReference>
<gene>
    <name evidence="2" type="ordered locus">Slip_0548</name>
</gene>
<dbReference type="Pfam" id="PF01522">
    <property type="entry name" value="Polysacc_deac_1"/>
    <property type="match status" value="1"/>
</dbReference>
<dbReference type="PANTHER" id="PTHR10587:SF137">
    <property type="entry name" value="4-DEOXY-4-FORMAMIDO-L-ARABINOSE-PHOSPHOUNDECAPRENOL DEFORMYLASE ARND-RELATED"/>
    <property type="match status" value="1"/>
</dbReference>
<sequence>MVGKEASVPELFSGPEIRSKSLSGAGKVALTFDDGPDPIYTPRILEILRSYKVQATFFVLSTKAKRYPEIIEAILRDGHHLASHGLRHQPQLTLTREGTFWEMRKAVEILKETTGQAPRYYRPPWGLVNRWTVEAARQLQMEVVRWSCDSRDWVLGIRPQYIIRRVLTCRYLEGGIVLCHDGSFVPHRPRALLTALPVIISELRHRGWRLVGLPMLFFPEPYASLSSSE</sequence>
<dbReference type="PANTHER" id="PTHR10587">
    <property type="entry name" value="GLYCOSYL TRANSFERASE-RELATED"/>
    <property type="match status" value="1"/>
</dbReference>
<organism evidence="2 3">
    <name type="scientific">Syntrophothermus lipocalidus (strain DSM 12680 / TGB-C1)</name>
    <dbReference type="NCBI Taxonomy" id="643648"/>
    <lineage>
        <taxon>Bacteria</taxon>
        <taxon>Bacillati</taxon>
        <taxon>Bacillota</taxon>
        <taxon>Clostridia</taxon>
        <taxon>Eubacteriales</taxon>
        <taxon>Syntrophomonadaceae</taxon>
        <taxon>Syntrophothermus</taxon>
    </lineage>
</organism>
<dbReference type="RefSeq" id="WP_013174734.1">
    <property type="nucleotide sequence ID" value="NC_014220.1"/>
</dbReference>
<evidence type="ECO:0000259" key="1">
    <source>
        <dbReference type="PROSITE" id="PS51677"/>
    </source>
</evidence>
<dbReference type="GO" id="GO:0016810">
    <property type="term" value="F:hydrolase activity, acting on carbon-nitrogen (but not peptide) bonds"/>
    <property type="evidence" value="ECO:0007669"/>
    <property type="project" value="InterPro"/>
</dbReference>
<name>D7CKU7_SYNLT</name>
<evidence type="ECO:0000313" key="2">
    <source>
        <dbReference type="EMBL" id="ADI01332.1"/>
    </source>
</evidence>
<dbReference type="STRING" id="643648.Slip_0548"/>
<dbReference type="InterPro" id="IPR002509">
    <property type="entry name" value="NODB_dom"/>
</dbReference>
<dbReference type="EMBL" id="CP002048">
    <property type="protein sequence ID" value="ADI01332.1"/>
    <property type="molecule type" value="Genomic_DNA"/>
</dbReference>
<dbReference type="Gene3D" id="3.20.20.370">
    <property type="entry name" value="Glycoside hydrolase/deacetylase"/>
    <property type="match status" value="1"/>
</dbReference>
<evidence type="ECO:0000313" key="3">
    <source>
        <dbReference type="Proteomes" id="UP000000378"/>
    </source>
</evidence>
<dbReference type="Proteomes" id="UP000000378">
    <property type="component" value="Chromosome"/>
</dbReference>
<dbReference type="KEGG" id="slp:Slip_0548"/>
<dbReference type="InterPro" id="IPR011330">
    <property type="entry name" value="Glyco_hydro/deAcase_b/a-brl"/>
</dbReference>
<reference evidence="2 3" key="2">
    <citation type="journal article" date="2010" name="Stand. Genomic Sci.">
        <title>Complete genome sequence of Syntrophothermus lipocalidus type strain (TGB-C1).</title>
        <authorList>
            <person name="Djao O.D."/>
            <person name="Zhang X."/>
            <person name="Lucas S."/>
            <person name="Lapidus A."/>
            <person name="Del Rio T.G."/>
            <person name="Nolan M."/>
            <person name="Tice H."/>
            <person name="Cheng J.F."/>
            <person name="Han C."/>
            <person name="Tapia R."/>
            <person name="Goodwin L."/>
            <person name="Pitluck S."/>
            <person name="Liolios K."/>
            <person name="Ivanova N."/>
            <person name="Mavromatis K."/>
            <person name="Mikhailova N."/>
            <person name="Ovchinnikova G."/>
            <person name="Pati A."/>
            <person name="Brambilla E."/>
            <person name="Chen A."/>
            <person name="Palaniappan K."/>
            <person name="Land M."/>
            <person name="Hauser L."/>
            <person name="Chang Y.J."/>
            <person name="Jeffries C.D."/>
            <person name="Rohde M."/>
            <person name="Sikorski J."/>
            <person name="Spring S."/>
            <person name="Goker M."/>
            <person name="Detter J.C."/>
            <person name="Woyke T."/>
            <person name="Bristow J."/>
            <person name="Eisen J.A."/>
            <person name="Markowitz V."/>
            <person name="Hugenholtz P."/>
            <person name="Kyrpides N.C."/>
            <person name="Klenk H.P."/>
        </authorList>
    </citation>
    <scope>NUCLEOTIDE SEQUENCE [LARGE SCALE GENOMIC DNA]</scope>
    <source>
        <strain evidence="3">DSM 12680 / TGB-C1</strain>
    </source>
</reference>
<dbReference type="InterPro" id="IPR050248">
    <property type="entry name" value="Polysacc_deacetylase_ArnD"/>
</dbReference>
<dbReference type="eggNOG" id="COG0726">
    <property type="taxonomic scope" value="Bacteria"/>
</dbReference>
<feature type="domain" description="NodB homology" evidence="1">
    <location>
        <begin position="26"/>
        <end position="211"/>
    </location>
</feature>
<dbReference type="AlphaFoldDB" id="D7CKU7"/>
<accession>D7CKU7</accession>
<dbReference type="GO" id="GO:0005975">
    <property type="term" value="P:carbohydrate metabolic process"/>
    <property type="evidence" value="ECO:0007669"/>
    <property type="project" value="InterPro"/>
</dbReference>
<dbReference type="CDD" id="cd10959">
    <property type="entry name" value="CE4_NodB_like_3"/>
    <property type="match status" value="1"/>
</dbReference>
<protein>
    <submittedName>
        <fullName evidence="2">Polysaccharide deacetylase</fullName>
    </submittedName>
</protein>